<dbReference type="RefSeq" id="WP_225238364.1">
    <property type="nucleotide sequence ID" value="NZ_JAHYBX010000002.1"/>
</dbReference>
<dbReference type="Proteomes" id="UP001198602">
    <property type="component" value="Unassembled WGS sequence"/>
</dbReference>
<proteinExistence type="predicted"/>
<feature type="transmembrane region" description="Helical" evidence="1">
    <location>
        <begin position="33"/>
        <end position="52"/>
    </location>
</feature>
<keyword evidence="1" id="KW-0812">Transmembrane</keyword>
<dbReference type="EMBL" id="JAHYBX010000002">
    <property type="protein sequence ID" value="MCA1856028.1"/>
    <property type="molecule type" value="Genomic_DNA"/>
</dbReference>
<feature type="transmembrane region" description="Helical" evidence="1">
    <location>
        <begin position="491"/>
        <end position="509"/>
    </location>
</feature>
<gene>
    <name evidence="2" type="ORF">LE190_08835</name>
</gene>
<evidence type="ECO:0000313" key="3">
    <source>
        <dbReference type="Proteomes" id="UP001198602"/>
    </source>
</evidence>
<keyword evidence="3" id="KW-1185">Reference proteome</keyword>
<protein>
    <submittedName>
        <fullName evidence="2">Uncharacterized protein</fullName>
    </submittedName>
</protein>
<sequence>MNGILMNTTLLLALAGVAGLASAALYARRRQWIDALLVLVAALALGLFAAGIRLPGEAGHSLALAPDTPSPLLEGVASFSVDGDGLRAAQWNDLPALPLQWQRPEGGTLRLHHPRQLALGRTFTLRMQRDDKAEARLQLLAENGQLIAEARGSGDLAVNWMPPLAERMVLKARLLDAAGKLRAEGPVPLTIHAPDILQVQGRFGAPSFDLRSLNELLAGSGALLDWQVVLGRAITRTELPLAEMTAPNLLVVDAAWFERLGAAERSALLGRVAGGLPLLVLGANANDPGIWARSLGLALRPQAADKKAGAPLEMLAAPLNPATRTAGEWTSTDDTVWTRDWQKGRVAWLGAAGWHRHAIAEPQALALWWQGVLDHVGIDMPRQVEWLEPEELPLPGQRMELCARGVQGEAVFPDLKLRRSWKPRGDAACVAVWPGRSGWLRVEDARGGAHAVYVYAPGDWPQWQAAQRREATARYAARTPDRALAGAARAFPAWAFALAFVLAMLLLWWRERR</sequence>
<organism evidence="2 3">
    <name type="scientific">Massilia hydrophila</name>
    <dbReference type="NCBI Taxonomy" id="3044279"/>
    <lineage>
        <taxon>Bacteria</taxon>
        <taxon>Pseudomonadati</taxon>
        <taxon>Pseudomonadota</taxon>
        <taxon>Betaproteobacteria</taxon>
        <taxon>Burkholderiales</taxon>
        <taxon>Oxalobacteraceae</taxon>
        <taxon>Telluria group</taxon>
        <taxon>Massilia</taxon>
    </lineage>
</organism>
<reference evidence="2 3" key="1">
    <citation type="submission" date="2021-07" db="EMBL/GenBank/DDBJ databases">
        <title>Characterization of Violacein-producing bacteria and related species.</title>
        <authorList>
            <person name="Wilson H.S."/>
            <person name="De Leon M.E."/>
        </authorList>
    </citation>
    <scope>NUCLEOTIDE SEQUENCE [LARGE SCALE GENOMIC DNA]</scope>
    <source>
        <strain evidence="2 3">HSC-2F05</strain>
    </source>
</reference>
<evidence type="ECO:0000256" key="1">
    <source>
        <dbReference type="SAM" id="Phobius"/>
    </source>
</evidence>
<accession>A0ABS7Y8M3</accession>
<evidence type="ECO:0000313" key="2">
    <source>
        <dbReference type="EMBL" id="MCA1856028.1"/>
    </source>
</evidence>
<comment type="caution">
    <text evidence="2">The sequence shown here is derived from an EMBL/GenBank/DDBJ whole genome shotgun (WGS) entry which is preliminary data.</text>
</comment>
<keyword evidence="1" id="KW-1133">Transmembrane helix</keyword>
<keyword evidence="1" id="KW-0472">Membrane</keyword>
<name>A0ABS7Y8M3_9BURK</name>